<evidence type="ECO:0000256" key="1">
    <source>
        <dbReference type="SAM" id="SignalP"/>
    </source>
</evidence>
<dbReference type="SUPFAM" id="SSF52833">
    <property type="entry name" value="Thioredoxin-like"/>
    <property type="match status" value="1"/>
</dbReference>
<organism evidence="2 3">
    <name type="scientific">Carex littledalei</name>
    <dbReference type="NCBI Taxonomy" id="544730"/>
    <lineage>
        <taxon>Eukaryota</taxon>
        <taxon>Viridiplantae</taxon>
        <taxon>Streptophyta</taxon>
        <taxon>Embryophyta</taxon>
        <taxon>Tracheophyta</taxon>
        <taxon>Spermatophyta</taxon>
        <taxon>Magnoliopsida</taxon>
        <taxon>Liliopsida</taxon>
        <taxon>Poales</taxon>
        <taxon>Cyperaceae</taxon>
        <taxon>Cyperoideae</taxon>
        <taxon>Cariceae</taxon>
        <taxon>Carex</taxon>
        <taxon>Carex subgen. Euthyceras</taxon>
    </lineage>
</organism>
<name>A0A833RH01_9POAL</name>
<sequence length="220" mass="24571">MMKMNPLLFCLLMLFLCFFICKSQLPIPAKIDGFVYRKPSVWGESVLVEAFLDPVCPGSRDSWPALKQALDYYSGRLSLVVHPFPTSYHSNAFIGCRSLHIANKLNSSSVYPLLELFFKTQEQYYDAPTYEMSRASIVADMTKLALTAVGENFRTAFQLGFNDSSTVEATKISFKYGCSRGVGGPPVFFVNGMPLSNPGSPLDYNQWRSTIDPLLAKNKS</sequence>
<dbReference type="Proteomes" id="UP000623129">
    <property type="component" value="Unassembled WGS sequence"/>
</dbReference>
<keyword evidence="1" id="KW-0732">Signal</keyword>
<evidence type="ECO:0000313" key="3">
    <source>
        <dbReference type="Proteomes" id="UP000623129"/>
    </source>
</evidence>
<comment type="caution">
    <text evidence="2">The sequence shown here is derived from an EMBL/GenBank/DDBJ whole genome shotgun (WGS) entry which is preliminary data.</text>
</comment>
<reference evidence="2" key="1">
    <citation type="submission" date="2020-01" db="EMBL/GenBank/DDBJ databases">
        <title>Genome sequence of Kobresia littledalei, the first chromosome-level genome in the family Cyperaceae.</title>
        <authorList>
            <person name="Qu G."/>
        </authorList>
    </citation>
    <scope>NUCLEOTIDE SEQUENCE</scope>
    <source>
        <strain evidence="2">C.B.Clarke</strain>
        <tissue evidence="2">Leaf</tissue>
    </source>
</reference>
<dbReference type="PANTHER" id="PTHR33875:SF3">
    <property type="entry name" value="OS04G0227500 PROTEIN"/>
    <property type="match status" value="1"/>
</dbReference>
<gene>
    <name evidence="2" type="ORF">FCM35_KLT15434</name>
</gene>
<dbReference type="PANTHER" id="PTHR33875">
    <property type="entry name" value="OS09G0542200 PROTEIN"/>
    <property type="match status" value="1"/>
</dbReference>
<dbReference type="InterPro" id="IPR036249">
    <property type="entry name" value="Thioredoxin-like_sf"/>
</dbReference>
<dbReference type="CDD" id="cd02972">
    <property type="entry name" value="DsbA_family"/>
    <property type="match status" value="1"/>
</dbReference>
<keyword evidence="3" id="KW-1185">Reference proteome</keyword>
<feature type="chain" id="PRO_5032414358" evidence="1">
    <location>
        <begin position="24"/>
        <end position="220"/>
    </location>
</feature>
<dbReference type="Gene3D" id="3.40.30.10">
    <property type="entry name" value="Glutaredoxin"/>
    <property type="match status" value="1"/>
</dbReference>
<proteinExistence type="predicted"/>
<evidence type="ECO:0000313" key="2">
    <source>
        <dbReference type="EMBL" id="KAF3339663.1"/>
    </source>
</evidence>
<accession>A0A833RH01</accession>
<dbReference type="EMBL" id="SWLB01000003">
    <property type="protein sequence ID" value="KAF3339663.1"/>
    <property type="molecule type" value="Genomic_DNA"/>
</dbReference>
<feature type="signal peptide" evidence="1">
    <location>
        <begin position="1"/>
        <end position="23"/>
    </location>
</feature>
<protein>
    <submittedName>
        <fullName evidence="2">Thioredoxin</fullName>
    </submittedName>
</protein>
<dbReference type="AlphaFoldDB" id="A0A833RH01"/>
<dbReference type="OrthoDB" id="37297at2759"/>